<dbReference type="PANTHER" id="PTHR21371:SF1">
    <property type="entry name" value="KETOL-ACID REDUCTOISOMERASE, MITOCHONDRIAL"/>
    <property type="match status" value="1"/>
</dbReference>
<feature type="binding site" evidence="9">
    <location>
        <position position="52"/>
    </location>
    <ligand>
        <name>NADP(+)</name>
        <dbReference type="ChEBI" id="CHEBI:58349"/>
    </ligand>
</feature>
<evidence type="ECO:0000256" key="10">
    <source>
        <dbReference type="PROSITE-ProRule" id="PRU01198"/>
    </source>
</evidence>
<dbReference type="InterPro" id="IPR008927">
    <property type="entry name" value="6-PGluconate_DH-like_C_sf"/>
</dbReference>
<reference evidence="13 14" key="1">
    <citation type="journal article" date="2019" name="Nat. Microbiol.">
        <title>Wide diversity of methane and short-chain alkane metabolisms in uncultured archaea.</title>
        <authorList>
            <person name="Borrel G."/>
            <person name="Adam P.S."/>
            <person name="McKay L.J."/>
            <person name="Chen L.X."/>
            <person name="Sierra-Garcia I.N."/>
            <person name="Sieber C.M."/>
            <person name="Letourneur Q."/>
            <person name="Ghozlane A."/>
            <person name="Andersen G.L."/>
            <person name="Li W.J."/>
            <person name="Hallam S.J."/>
            <person name="Muyzer G."/>
            <person name="de Oliveira V.M."/>
            <person name="Inskeep W.P."/>
            <person name="Banfield J.F."/>
            <person name="Gribaldo S."/>
        </authorList>
    </citation>
    <scope>NUCLEOTIDE SEQUENCE [LARGE SCALE GENOMIC DNA]</scope>
    <source>
        <strain evidence="13">NM1a</strain>
    </source>
</reference>
<dbReference type="GO" id="GO:0009099">
    <property type="term" value="P:L-valine biosynthetic process"/>
    <property type="evidence" value="ECO:0007669"/>
    <property type="project" value="UniProtKB-UniRule"/>
</dbReference>
<keyword evidence="5 9" id="KW-0479">Metal-binding</keyword>
<dbReference type="GO" id="GO:0004455">
    <property type="term" value="F:ketol-acid reductoisomerase activity"/>
    <property type="evidence" value="ECO:0007669"/>
    <property type="project" value="UniProtKB-UniRule"/>
</dbReference>
<comment type="function">
    <text evidence="9">Involved in the biosynthesis of branched-chain amino acids (BCAA). Catalyzes an alkyl-migration followed by a ketol-acid reduction of (S)-2-acetolactate (S2AL) to yield (R)-2,3-dihydroxy-isovalerate. In the isomerase reaction, S2AL is rearranged via a Mg-dependent methyl migration to produce 3-hydroxy-3-methyl-2-ketobutyrate (HMKB). In the reductase reaction, this 2-ketoacid undergoes a metal-dependent reduction by NADPH to yield (R)-2,3-dihydroxy-isovalerate.</text>
</comment>
<feature type="domain" description="KARI N-terminal Rossmann" evidence="11">
    <location>
        <begin position="2"/>
        <end position="180"/>
    </location>
</feature>
<dbReference type="NCBIfam" id="NF004017">
    <property type="entry name" value="PRK05479.1"/>
    <property type="match status" value="1"/>
</dbReference>
<dbReference type="InterPro" id="IPR000506">
    <property type="entry name" value="KARI_C"/>
</dbReference>
<name>A0A520KQK8_METT2</name>
<evidence type="ECO:0000256" key="7">
    <source>
        <dbReference type="ARBA" id="ARBA00023002"/>
    </source>
</evidence>
<feature type="binding site" evidence="9 10">
    <location>
        <position position="250"/>
    </location>
    <ligand>
        <name>substrate</name>
    </ligand>
</feature>
<dbReference type="Pfam" id="PF01450">
    <property type="entry name" value="KARI_C"/>
    <property type="match status" value="1"/>
</dbReference>
<dbReference type="InterPro" id="IPR013023">
    <property type="entry name" value="KARI"/>
</dbReference>
<comment type="catalytic activity">
    <reaction evidence="9">
        <text>(2R)-2,3-dihydroxy-3-methylbutanoate + NADP(+) = (2S)-2-acetolactate + NADPH + H(+)</text>
        <dbReference type="Rhea" id="RHEA:22068"/>
        <dbReference type="ChEBI" id="CHEBI:15378"/>
        <dbReference type="ChEBI" id="CHEBI:49072"/>
        <dbReference type="ChEBI" id="CHEBI:57783"/>
        <dbReference type="ChEBI" id="CHEBI:58349"/>
        <dbReference type="ChEBI" id="CHEBI:58476"/>
        <dbReference type="EC" id="1.1.1.86"/>
    </reaction>
</comment>
<dbReference type="UniPathway" id="UPA00049">
    <property type="reaction ID" value="UER00060"/>
</dbReference>
<comment type="cofactor">
    <cofactor evidence="9">
        <name>Mg(2+)</name>
        <dbReference type="ChEBI" id="CHEBI:18420"/>
    </cofactor>
    <text evidence="9">Binds 2 magnesium ions per subunit.</text>
</comment>
<comment type="similarity">
    <text evidence="3 9 10">Belongs to the ketol-acid reductoisomerase family.</text>
</comment>
<dbReference type="HAMAP" id="MF_00435">
    <property type="entry name" value="IlvC"/>
    <property type="match status" value="1"/>
</dbReference>
<feature type="binding site" evidence="9 10">
    <location>
        <position position="193"/>
    </location>
    <ligand>
        <name>Mg(2+)</name>
        <dbReference type="ChEBI" id="CHEBI:18420"/>
        <label>1</label>
    </ligand>
</feature>
<dbReference type="AlphaFoldDB" id="A0A520KQK8"/>
<dbReference type="UniPathway" id="UPA00047">
    <property type="reaction ID" value="UER00056"/>
</dbReference>
<keyword evidence="4 9" id="KW-0028">Amino-acid biosynthesis</keyword>
<protein>
    <recommendedName>
        <fullName evidence="9">Ketol-acid reductoisomerase (NADP(+))</fullName>
        <shortName evidence="9">KARI</shortName>
        <ecNumber evidence="9">1.1.1.86</ecNumber>
    </recommendedName>
    <alternativeName>
        <fullName evidence="9">Acetohydroxy-acid isomeroreductase</fullName>
        <shortName evidence="9">AHIR</shortName>
    </alternativeName>
    <alternativeName>
        <fullName evidence="9">Alpha-keto-beta-hydroxylacyl reductoisomerase</fullName>
    </alternativeName>
</protein>
<feature type="binding site" evidence="9 10">
    <location>
        <position position="189"/>
    </location>
    <ligand>
        <name>Mg(2+)</name>
        <dbReference type="ChEBI" id="CHEBI:18420"/>
        <label>2</label>
    </ligand>
</feature>
<gene>
    <name evidence="9 13" type="primary">ilvC</name>
    <name evidence="13" type="ORF">EF806_06100</name>
</gene>
<evidence type="ECO:0000259" key="12">
    <source>
        <dbReference type="PROSITE" id="PS51851"/>
    </source>
</evidence>
<proteinExistence type="inferred from homology"/>
<dbReference type="Gene3D" id="6.10.240.10">
    <property type="match status" value="1"/>
</dbReference>
<dbReference type="SUPFAM" id="SSF48179">
    <property type="entry name" value="6-phosphogluconate dehydrogenase C-terminal domain-like"/>
    <property type="match status" value="1"/>
</dbReference>
<dbReference type="NCBIfam" id="TIGR00465">
    <property type="entry name" value="ilvC"/>
    <property type="match status" value="1"/>
</dbReference>
<dbReference type="EMBL" id="RXIF01000012">
    <property type="protein sequence ID" value="RZN63806.1"/>
    <property type="molecule type" value="Genomic_DNA"/>
</dbReference>
<evidence type="ECO:0000256" key="2">
    <source>
        <dbReference type="ARBA" id="ARBA00004885"/>
    </source>
</evidence>
<evidence type="ECO:0000256" key="1">
    <source>
        <dbReference type="ARBA" id="ARBA00004864"/>
    </source>
</evidence>
<dbReference type="PROSITE" id="PS51850">
    <property type="entry name" value="KARI_N"/>
    <property type="match status" value="1"/>
</dbReference>
<keyword evidence="6 9" id="KW-0460">Magnesium</keyword>
<dbReference type="GO" id="GO:0009097">
    <property type="term" value="P:isoleucine biosynthetic process"/>
    <property type="evidence" value="ECO:0007669"/>
    <property type="project" value="UniProtKB-UniRule"/>
</dbReference>
<dbReference type="GO" id="GO:0016853">
    <property type="term" value="F:isomerase activity"/>
    <property type="evidence" value="ECO:0007669"/>
    <property type="project" value="UniProtKB-KW"/>
</dbReference>
<comment type="caution">
    <text evidence="9">Lacks conserved residue(s) required for the propagation of feature annotation.</text>
</comment>
<sequence length="325" mass="35956">MAKIFYDKDIRLEVLKEKKIAVIGYGSQGRHQALNIRDSGFDVIIGQREGKSAEEARKDGFEVISASDAAKKGDLIILTVPDELHESVYKEMMNNITEGKTLGVCHGFSILYGLIKPPEDIDVVMIAPKAPGPTVRSTYIGGSGVPSAVAVYQDYTGEALQKALAWGSAIGSGRVGIIETTFTEEVETDLFGEITVLCGGVAELIKAGFNTLVDAGYQPEIAYFECCNELKLIVDLIYSGGLENMWYSVSNTAEYGGRVYGKAIIDDSVKENMKDMLDFIRSGRYGRDMILEQRTDMNQLKRYRELEKDELIEVVGKKLRDMMKI</sequence>
<evidence type="ECO:0000259" key="11">
    <source>
        <dbReference type="PROSITE" id="PS51850"/>
    </source>
</evidence>
<dbReference type="InterPro" id="IPR014359">
    <property type="entry name" value="KARI_prok"/>
</dbReference>
<dbReference type="Proteomes" id="UP000317158">
    <property type="component" value="Unassembled WGS sequence"/>
</dbReference>
<dbReference type="PROSITE" id="PS51851">
    <property type="entry name" value="KARI_C"/>
    <property type="match status" value="1"/>
</dbReference>
<feature type="active site" evidence="9">
    <location>
        <position position="106"/>
    </location>
</feature>
<feature type="binding site" evidence="9 10">
    <location>
        <position position="225"/>
    </location>
    <ligand>
        <name>Mg(2+)</name>
        <dbReference type="ChEBI" id="CHEBI:18420"/>
        <label>2</label>
    </ligand>
</feature>
<evidence type="ECO:0000256" key="5">
    <source>
        <dbReference type="ARBA" id="ARBA00022723"/>
    </source>
</evidence>
<dbReference type="InterPro" id="IPR036291">
    <property type="entry name" value="NAD(P)-bd_dom_sf"/>
</dbReference>
<keyword evidence="7 9" id="KW-0560">Oxidoreductase</keyword>
<feature type="binding site" evidence="9">
    <location>
        <position position="132"/>
    </location>
    <ligand>
        <name>NADP(+)</name>
        <dbReference type="ChEBI" id="CHEBI:58349"/>
    </ligand>
</feature>
<feature type="binding site" evidence="9 10">
    <location>
        <position position="189"/>
    </location>
    <ligand>
        <name>Mg(2+)</name>
        <dbReference type="ChEBI" id="CHEBI:18420"/>
        <label>1</label>
    </ligand>
</feature>
<evidence type="ECO:0000256" key="9">
    <source>
        <dbReference type="HAMAP-Rule" id="MF_00435"/>
    </source>
</evidence>
<dbReference type="EC" id="1.1.1.86" evidence="9"/>
<keyword evidence="13" id="KW-0413">Isomerase</keyword>
<feature type="binding site" evidence="9 10">
    <location>
        <position position="229"/>
    </location>
    <ligand>
        <name>Mg(2+)</name>
        <dbReference type="ChEBI" id="CHEBI:18420"/>
        <label>2</label>
    </ligand>
</feature>
<accession>A0A520KQK8</accession>
<dbReference type="Gene3D" id="3.40.50.720">
    <property type="entry name" value="NAD(P)-binding Rossmann-like Domain"/>
    <property type="match status" value="1"/>
</dbReference>
<dbReference type="PIRSF" id="PIRSF000116">
    <property type="entry name" value="IlvC_gammaproteo"/>
    <property type="match status" value="1"/>
</dbReference>
<evidence type="ECO:0000313" key="14">
    <source>
        <dbReference type="Proteomes" id="UP000317158"/>
    </source>
</evidence>
<evidence type="ECO:0000256" key="6">
    <source>
        <dbReference type="ARBA" id="ARBA00022842"/>
    </source>
</evidence>
<keyword evidence="8 9" id="KW-0100">Branched-chain amino acid biosynthesis</keyword>
<evidence type="ECO:0000256" key="4">
    <source>
        <dbReference type="ARBA" id="ARBA00022605"/>
    </source>
</evidence>
<dbReference type="SUPFAM" id="SSF51735">
    <property type="entry name" value="NAD(P)-binding Rossmann-fold domains"/>
    <property type="match status" value="1"/>
</dbReference>
<feature type="binding site" evidence="9">
    <location>
        <position position="48"/>
    </location>
    <ligand>
        <name>NADP(+)</name>
        <dbReference type="ChEBI" id="CHEBI:58349"/>
    </ligand>
</feature>
<dbReference type="Pfam" id="PF07991">
    <property type="entry name" value="KARI_N"/>
    <property type="match status" value="1"/>
</dbReference>
<dbReference type="GO" id="GO:0000287">
    <property type="term" value="F:magnesium ion binding"/>
    <property type="evidence" value="ECO:0007669"/>
    <property type="project" value="UniProtKB-UniRule"/>
</dbReference>
<feature type="binding site" evidence="9">
    <location>
        <begin position="25"/>
        <end position="28"/>
    </location>
    <ligand>
        <name>NADP(+)</name>
        <dbReference type="ChEBI" id="CHEBI:58349"/>
    </ligand>
</feature>
<dbReference type="PANTHER" id="PTHR21371">
    <property type="entry name" value="KETOL-ACID REDUCTOISOMERASE, MITOCHONDRIAL"/>
    <property type="match status" value="1"/>
</dbReference>
<evidence type="ECO:0000313" key="13">
    <source>
        <dbReference type="EMBL" id="RZN63806.1"/>
    </source>
</evidence>
<evidence type="ECO:0000256" key="8">
    <source>
        <dbReference type="ARBA" id="ARBA00023304"/>
    </source>
</evidence>
<dbReference type="GO" id="GO:0050661">
    <property type="term" value="F:NADP binding"/>
    <property type="evidence" value="ECO:0007669"/>
    <property type="project" value="InterPro"/>
</dbReference>
<keyword evidence="9" id="KW-0521">NADP</keyword>
<evidence type="ECO:0000256" key="3">
    <source>
        <dbReference type="ARBA" id="ARBA00010318"/>
    </source>
</evidence>
<comment type="pathway">
    <text evidence="2 9">Amino-acid biosynthesis; L-isoleucine biosynthesis; L-isoleucine from 2-oxobutanoate: step 2/4.</text>
</comment>
<dbReference type="InterPro" id="IPR013116">
    <property type="entry name" value="KARI_N"/>
</dbReference>
<feature type="domain" description="KARI C-terminal knotted" evidence="12">
    <location>
        <begin position="181"/>
        <end position="325"/>
    </location>
</feature>
<comment type="catalytic activity">
    <reaction evidence="9">
        <text>(2R,3R)-2,3-dihydroxy-3-methylpentanoate + NADP(+) = (S)-2-ethyl-2-hydroxy-3-oxobutanoate + NADPH + H(+)</text>
        <dbReference type="Rhea" id="RHEA:13493"/>
        <dbReference type="ChEBI" id="CHEBI:15378"/>
        <dbReference type="ChEBI" id="CHEBI:49256"/>
        <dbReference type="ChEBI" id="CHEBI:49258"/>
        <dbReference type="ChEBI" id="CHEBI:57783"/>
        <dbReference type="ChEBI" id="CHEBI:58349"/>
        <dbReference type="EC" id="1.1.1.86"/>
    </reaction>
</comment>
<organism evidence="13 14">
    <name type="scientific">Methanoliparum thermophilum</name>
    <dbReference type="NCBI Taxonomy" id="2491083"/>
    <lineage>
        <taxon>Archaea</taxon>
        <taxon>Methanobacteriati</taxon>
        <taxon>Methanobacteriota</taxon>
        <taxon>Candidatus Methanoliparia</taxon>
        <taxon>Candidatus Methanoliparales</taxon>
        <taxon>Candidatus Methanoliparaceae</taxon>
        <taxon>Candidatus Methanoliparum</taxon>
    </lineage>
</organism>
<comment type="pathway">
    <text evidence="1 9">Amino-acid biosynthesis; L-valine biosynthesis; L-valine from pyruvate: step 2/4.</text>
</comment>
<comment type="caution">
    <text evidence="13">The sequence shown here is derived from an EMBL/GenBank/DDBJ whole genome shotgun (WGS) entry which is preliminary data.</text>
</comment>